<keyword evidence="2" id="KW-1185">Reference proteome</keyword>
<proteinExistence type="predicted"/>
<sequence length="179" mass="19015">MSFNDTFSSFFASPPSCSVSLEVSFLESDSWERGGSSSTTMCFLSRDQPLSFDFIMPFGFWITLRRGSAAGRESFLLSVNCVVEVNTDFSSLASWLSFGLARTAPTVFSGAVCATGKLLFGFVTAVSASEIIFVGVLRSVDSFNSFCCATLTSATGDSVFGRRGVDLMASMMATAGLGC</sequence>
<name>A0AAY5JWB5_ESOLU</name>
<dbReference type="GeneTree" id="ENSGT00940000177178"/>
<dbReference type="Proteomes" id="UP000265140">
    <property type="component" value="Chromosome 19"/>
</dbReference>
<reference evidence="1" key="3">
    <citation type="submission" date="2025-09" db="UniProtKB">
        <authorList>
            <consortium name="Ensembl"/>
        </authorList>
    </citation>
    <scope>IDENTIFICATION</scope>
</reference>
<protein>
    <submittedName>
        <fullName evidence="1">Uncharacterized protein</fullName>
    </submittedName>
</protein>
<organism evidence="1 2">
    <name type="scientific">Esox lucius</name>
    <name type="common">Northern pike</name>
    <dbReference type="NCBI Taxonomy" id="8010"/>
    <lineage>
        <taxon>Eukaryota</taxon>
        <taxon>Metazoa</taxon>
        <taxon>Chordata</taxon>
        <taxon>Craniata</taxon>
        <taxon>Vertebrata</taxon>
        <taxon>Euteleostomi</taxon>
        <taxon>Actinopterygii</taxon>
        <taxon>Neopterygii</taxon>
        <taxon>Teleostei</taxon>
        <taxon>Protacanthopterygii</taxon>
        <taxon>Esociformes</taxon>
        <taxon>Esocidae</taxon>
        <taxon>Esox</taxon>
    </lineage>
</organism>
<reference evidence="1" key="2">
    <citation type="submission" date="2025-08" db="UniProtKB">
        <authorList>
            <consortium name="Ensembl"/>
        </authorList>
    </citation>
    <scope>IDENTIFICATION</scope>
</reference>
<evidence type="ECO:0000313" key="1">
    <source>
        <dbReference type="Ensembl" id="ENSELUP00000080593.1"/>
    </source>
</evidence>
<accession>A0AAY5JWB5</accession>
<evidence type="ECO:0000313" key="2">
    <source>
        <dbReference type="Proteomes" id="UP000265140"/>
    </source>
</evidence>
<dbReference type="AlphaFoldDB" id="A0AAY5JWB5"/>
<dbReference type="Ensembl" id="ENSELUT00000100519.1">
    <property type="protein sequence ID" value="ENSELUP00000080593.1"/>
    <property type="gene ID" value="ENSELUG00000035058.1"/>
</dbReference>
<reference evidence="1 2" key="1">
    <citation type="submission" date="2020-02" db="EMBL/GenBank/DDBJ databases">
        <title>Esox lucius (northern pike) genome, fEsoLuc1, primary haplotype.</title>
        <authorList>
            <person name="Myers G."/>
            <person name="Karagic N."/>
            <person name="Meyer A."/>
            <person name="Pippel M."/>
            <person name="Reichard M."/>
            <person name="Winkler S."/>
            <person name="Tracey A."/>
            <person name="Sims Y."/>
            <person name="Howe K."/>
            <person name="Rhie A."/>
            <person name="Formenti G."/>
            <person name="Durbin R."/>
            <person name="Fedrigo O."/>
            <person name="Jarvis E.D."/>
        </authorList>
    </citation>
    <scope>NUCLEOTIDE SEQUENCE [LARGE SCALE GENOMIC DNA]</scope>
</reference>